<gene>
    <name evidence="2" type="ORF">BCR43DRAFT_495235</name>
</gene>
<protein>
    <submittedName>
        <fullName evidence="2">Uncharacterized protein</fullName>
    </submittedName>
</protein>
<evidence type="ECO:0000256" key="1">
    <source>
        <dbReference type="SAM" id="MobiDB-lite"/>
    </source>
</evidence>
<accession>A0A1X2H5K4</accession>
<dbReference type="OrthoDB" id="2431340at2759"/>
<dbReference type="InParanoid" id="A0A1X2H5K4"/>
<proteinExistence type="predicted"/>
<comment type="caution">
    <text evidence="2">The sequence shown here is derived from an EMBL/GenBank/DDBJ whole genome shotgun (WGS) entry which is preliminary data.</text>
</comment>
<evidence type="ECO:0000313" key="2">
    <source>
        <dbReference type="EMBL" id="ORY93731.1"/>
    </source>
</evidence>
<reference evidence="2 3" key="1">
    <citation type="submission" date="2016-07" db="EMBL/GenBank/DDBJ databases">
        <title>Pervasive Adenine N6-methylation of Active Genes in Fungi.</title>
        <authorList>
            <consortium name="DOE Joint Genome Institute"/>
            <person name="Mondo S.J."/>
            <person name="Dannebaum R.O."/>
            <person name="Kuo R.C."/>
            <person name="Labutti K."/>
            <person name="Haridas S."/>
            <person name="Kuo A."/>
            <person name="Salamov A."/>
            <person name="Ahrendt S.R."/>
            <person name="Lipzen A."/>
            <person name="Sullivan W."/>
            <person name="Andreopoulos W.B."/>
            <person name="Clum A."/>
            <person name="Lindquist E."/>
            <person name="Daum C."/>
            <person name="Ramamoorthy G.K."/>
            <person name="Gryganskyi A."/>
            <person name="Culley D."/>
            <person name="Magnuson J.K."/>
            <person name="James T.Y."/>
            <person name="O'Malley M.A."/>
            <person name="Stajich J.E."/>
            <person name="Spatafora J.W."/>
            <person name="Visel A."/>
            <person name="Grigoriev I.V."/>
        </authorList>
    </citation>
    <scope>NUCLEOTIDE SEQUENCE [LARGE SCALE GENOMIC DNA]</scope>
    <source>
        <strain evidence="2 3">NRRL 2496</strain>
    </source>
</reference>
<dbReference type="AlphaFoldDB" id="A0A1X2H5K4"/>
<feature type="region of interest" description="Disordered" evidence="1">
    <location>
        <begin position="87"/>
        <end position="113"/>
    </location>
</feature>
<name>A0A1X2H5K4_SYNRA</name>
<sequence length="113" mass="13046">MPPGIHGYEVVRCFITKNQRCSALSRPRGCIPHQREDEQEGLRILRIKHCLRCRKYFHRDGIAAHSNAHIWSSMLVHGQRPGCFISPARKLNTSSRKRSVAEGSSRSDKRIRR</sequence>
<keyword evidence="3" id="KW-1185">Reference proteome</keyword>
<dbReference type="Proteomes" id="UP000242180">
    <property type="component" value="Unassembled WGS sequence"/>
</dbReference>
<evidence type="ECO:0000313" key="3">
    <source>
        <dbReference type="Proteomes" id="UP000242180"/>
    </source>
</evidence>
<organism evidence="2 3">
    <name type="scientific">Syncephalastrum racemosum</name>
    <name type="common">Filamentous fungus</name>
    <dbReference type="NCBI Taxonomy" id="13706"/>
    <lineage>
        <taxon>Eukaryota</taxon>
        <taxon>Fungi</taxon>
        <taxon>Fungi incertae sedis</taxon>
        <taxon>Mucoromycota</taxon>
        <taxon>Mucoromycotina</taxon>
        <taxon>Mucoromycetes</taxon>
        <taxon>Mucorales</taxon>
        <taxon>Syncephalastraceae</taxon>
        <taxon>Syncephalastrum</taxon>
    </lineage>
</organism>
<dbReference type="EMBL" id="MCGN01000008">
    <property type="protein sequence ID" value="ORY93731.1"/>
    <property type="molecule type" value="Genomic_DNA"/>
</dbReference>